<dbReference type="Pfam" id="PF00557">
    <property type="entry name" value="Peptidase_M24"/>
    <property type="match status" value="1"/>
</dbReference>
<dbReference type="GO" id="GO:0070006">
    <property type="term" value="F:metalloaminopeptidase activity"/>
    <property type="evidence" value="ECO:0007669"/>
    <property type="project" value="InterPro"/>
</dbReference>
<dbReference type="Gene3D" id="3.90.230.10">
    <property type="entry name" value="Creatinase/methionine aminopeptidase superfamily"/>
    <property type="match status" value="1"/>
</dbReference>
<dbReference type="InterPro" id="IPR029149">
    <property type="entry name" value="Creatin/AminoP/Spt16_N"/>
</dbReference>
<dbReference type="Gene3D" id="3.40.350.10">
    <property type="entry name" value="Creatinase/prolidase N-terminal domain"/>
    <property type="match status" value="1"/>
</dbReference>
<dbReference type="EMBL" id="JAEHOD010000025">
    <property type="protein sequence ID" value="KAG2446754.1"/>
    <property type="molecule type" value="Genomic_DNA"/>
</dbReference>
<sequence>MGTSSASGPASAWRGHMHRGTAARCATVTAAAGASSSGAAATATVAAPPSAAGASSSAPDWSERFRVRSVPEQFRETRQKVCKEFLAGGLLYLESGEAPARNGSDVFHRHRSHSHFVYVTGCMAPGYGALIDGETGHFTLLAPRLPEEAAYWVGAVPSLEQLQQQYGADRVAYMDELKSLLAAAARGRDVHTLPGAAADKLKGVVPAGCRVTSDILTSTIDRCRATKTDAEVACLYTASVASGAAHMDMWRACRPGLTEFQLEAVFALSSRCRGAPDLGYPVIVGTGPNAAVMHYEAGPAAVEPGHLVLVDAGAEWRCYTADISRTFPASGRFEGAARDLYATVLAAQHRALEVLSAGGGSGVSLQDGDRAARLVLLEGLRGMGLLRPEAASGSGWLEAALEAKVDRTFMPHGVGHHLGLDVHDTSDTGPVPKGALAPGMVVTVEPGAYLIPPLLAKARADPKAAPFINFDLAESLAAAGLGGVRIEDNVLLLDGGKAGAGVSGAGVQGRLFNLTVAAGCAKEMAEVEDVMGEEWRPAEAMSRVVG</sequence>
<dbReference type="OrthoDB" id="10261878at2759"/>
<reference evidence="7" key="1">
    <citation type="journal article" date="2020" name="bioRxiv">
        <title>Comparative genomics of Chlamydomonas.</title>
        <authorList>
            <person name="Craig R.J."/>
            <person name="Hasan A.R."/>
            <person name="Ness R.W."/>
            <person name="Keightley P.D."/>
        </authorList>
    </citation>
    <scope>NUCLEOTIDE SEQUENCE</scope>
    <source>
        <strain evidence="7">CCAP 11/173</strain>
    </source>
</reference>
<proteinExistence type="inferred from homology"/>
<protein>
    <recommendedName>
        <fullName evidence="6">Aminopeptidase P N-terminal domain-containing protein</fullName>
    </recommendedName>
</protein>
<evidence type="ECO:0000259" key="6">
    <source>
        <dbReference type="SMART" id="SM01011"/>
    </source>
</evidence>
<dbReference type="Pfam" id="PF05195">
    <property type="entry name" value="AMP_N"/>
    <property type="match status" value="1"/>
</dbReference>
<evidence type="ECO:0000313" key="8">
    <source>
        <dbReference type="Proteomes" id="UP000613740"/>
    </source>
</evidence>
<evidence type="ECO:0000256" key="2">
    <source>
        <dbReference type="ARBA" id="ARBA00022723"/>
    </source>
</evidence>
<keyword evidence="3" id="KW-0378">Hydrolase</keyword>
<dbReference type="InterPro" id="IPR000994">
    <property type="entry name" value="Pept_M24"/>
</dbReference>
<name>A0A836B464_9CHLO</name>
<comment type="caution">
    <text evidence="7">The sequence shown here is derived from an EMBL/GenBank/DDBJ whole genome shotgun (WGS) entry which is preliminary data.</text>
</comment>
<comment type="cofactor">
    <cofactor evidence="1">
        <name>Mn(2+)</name>
        <dbReference type="ChEBI" id="CHEBI:29035"/>
    </cofactor>
</comment>
<dbReference type="SUPFAM" id="SSF55920">
    <property type="entry name" value="Creatinase/aminopeptidase"/>
    <property type="match status" value="1"/>
</dbReference>
<dbReference type="SUPFAM" id="SSF53092">
    <property type="entry name" value="Creatinase/prolidase N-terminal domain"/>
    <property type="match status" value="1"/>
</dbReference>
<dbReference type="InterPro" id="IPR001131">
    <property type="entry name" value="Peptidase_M24B_aminopep-P_CS"/>
</dbReference>
<dbReference type="PROSITE" id="PS00491">
    <property type="entry name" value="PROLINE_PEPTIDASE"/>
    <property type="match status" value="1"/>
</dbReference>
<dbReference type="PANTHER" id="PTHR43226">
    <property type="entry name" value="XAA-PRO AMINOPEPTIDASE 3"/>
    <property type="match status" value="1"/>
</dbReference>
<dbReference type="PANTHER" id="PTHR43226:SF1">
    <property type="entry name" value="XAA-PRO DIPEPTIDASE"/>
    <property type="match status" value="1"/>
</dbReference>
<evidence type="ECO:0000256" key="4">
    <source>
        <dbReference type="ARBA" id="ARBA00023211"/>
    </source>
</evidence>
<keyword evidence="4" id="KW-0464">Manganese</keyword>
<evidence type="ECO:0000256" key="3">
    <source>
        <dbReference type="ARBA" id="ARBA00022801"/>
    </source>
</evidence>
<evidence type="ECO:0000256" key="5">
    <source>
        <dbReference type="RuleBase" id="RU000590"/>
    </source>
</evidence>
<feature type="domain" description="Aminopeptidase P N-terminal" evidence="6">
    <location>
        <begin position="70"/>
        <end position="202"/>
    </location>
</feature>
<dbReference type="GO" id="GO:0030145">
    <property type="term" value="F:manganese ion binding"/>
    <property type="evidence" value="ECO:0007669"/>
    <property type="project" value="InterPro"/>
</dbReference>
<evidence type="ECO:0000313" key="7">
    <source>
        <dbReference type="EMBL" id="KAG2446754.1"/>
    </source>
</evidence>
<evidence type="ECO:0000256" key="1">
    <source>
        <dbReference type="ARBA" id="ARBA00001936"/>
    </source>
</evidence>
<dbReference type="InterPro" id="IPR007865">
    <property type="entry name" value="Aminopep_P_N"/>
</dbReference>
<accession>A0A836B464</accession>
<dbReference type="InterPro" id="IPR052433">
    <property type="entry name" value="X-Pro_dipept-like"/>
</dbReference>
<keyword evidence="2 5" id="KW-0479">Metal-binding</keyword>
<dbReference type="InterPro" id="IPR036005">
    <property type="entry name" value="Creatinase/aminopeptidase-like"/>
</dbReference>
<organism evidence="7 8">
    <name type="scientific">Chlamydomonas schloesseri</name>
    <dbReference type="NCBI Taxonomy" id="2026947"/>
    <lineage>
        <taxon>Eukaryota</taxon>
        <taxon>Viridiplantae</taxon>
        <taxon>Chlorophyta</taxon>
        <taxon>core chlorophytes</taxon>
        <taxon>Chlorophyceae</taxon>
        <taxon>CS clade</taxon>
        <taxon>Chlamydomonadales</taxon>
        <taxon>Chlamydomonadaceae</taxon>
        <taxon>Chlamydomonas</taxon>
    </lineage>
</organism>
<comment type="similarity">
    <text evidence="5">Belongs to the peptidase M24B family.</text>
</comment>
<dbReference type="AlphaFoldDB" id="A0A836B464"/>
<keyword evidence="8" id="KW-1185">Reference proteome</keyword>
<dbReference type="GO" id="GO:0006508">
    <property type="term" value="P:proteolysis"/>
    <property type="evidence" value="ECO:0007669"/>
    <property type="project" value="TreeGrafter"/>
</dbReference>
<dbReference type="Proteomes" id="UP000613740">
    <property type="component" value="Unassembled WGS sequence"/>
</dbReference>
<gene>
    <name evidence="7" type="ORF">HYH02_008315</name>
</gene>
<dbReference type="SMART" id="SM01011">
    <property type="entry name" value="AMP_N"/>
    <property type="match status" value="1"/>
</dbReference>